<comment type="caution">
    <text evidence="1">The sequence shown here is derived from an EMBL/GenBank/DDBJ whole genome shotgun (WGS) entry which is preliminary data.</text>
</comment>
<evidence type="ECO:0000313" key="1">
    <source>
        <dbReference type="EMBL" id="GJE95374.1"/>
    </source>
</evidence>
<protein>
    <recommendedName>
        <fullName evidence="3">F-box domain-containing protein</fullName>
    </recommendedName>
</protein>
<gene>
    <name evidence="1" type="ORF">PsYK624_115580</name>
</gene>
<evidence type="ECO:0008006" key="3">
    <source>
        <dbReference type="Google" id="ProtNLM"/>
    </source>
</evidence>
<dbReference type="EMBL" id="BPQB01000048">
    <property type="protein sequence ID" value="GJE95374.1"/>
    <property type="molecule type" value="Genomic_DNA"/>
</dbReference>
<sequence>MAGANKSSALRPALSKLRRLSLLRHNRPVAGAGPRLKLNLDVIFHVMTLLELEDLLRIMCTSRTLYELGLPIVLAHIQVTSKNPAFSLLYRRHLLQDTTRLSKVRSLCSTYKALDDYQHSAGHRVYEKYQPFPEQYRLTDLLPQFNNLEVLEIAMEGANVTPTFCAWIRTLKRLRMLKLLGVGPRAEPLKTLLPDLPPNLKAVHIVRIRRRVDDSDWQPLQLLAHSWTTLESFAFEAYDRFRGPTLPPWSTMCLPAVRDLSWVSRNAVQLDALMRIFPAVATLRVGHVRLDTPGFGVGTGLSADAQMQQREHNLRAQQAGAGWARLERLEGGLLSLWTLALRCRVAHVETALRAWPHANLGHLVMLLHDTKPRRLTLTTYPEHLAQLSRVLNFATLEALELRVDVVVKDRLSTPTGESGIFCSLRDTFEEVYQSGLRRLTLIIRIFMDVPEISAYLRASRMGDVDLHRPPPAKSLDPRWRALVDRVFKTVTLLEHLALEVWGNRTLISTRSGSMVAMRESTTEMSWWDPGYMNDEGIWPILHNRMQ</sequence>
<reference evidence="1 2" key="1">
    <citation type="submission" date="2021-08" db="EMBL/GenBank/DDBJ databases">
        <title>Draft Genome Sequence of Phanerochaete sordida strain YK-624.</title>
        <authorList>
            <person name="Mori T."/>
            <person name="Dohra H."/>
            <person name="Suzuki T."/>
            <person name="Kawagishi H."/>
            <person name="Hirai H."/>
        </authorList>
    </citation>
    <scope>NUCLEOTIDE SEQUENCE [LARGE SCALE GENOMIC DNA]</scope>
    <source>
        <strain evidence="1 2">YK-624</strain>
    </source>
</reference>
<dbReference type="CDD" id="cd09917">
    <property type="entry name" value="F-box_SF"/>
    <property type="match status" value="1"/>
</dbReference>
<proteinExistence type="predicted"/>
<accession>A0A9P3GKX7</accession>
<evidence type="ECO:0000313" key="2">
    <source>
        <dbReference type="Proteomes" id="UP000703269"/>
    </source>
</evidence>
<keyword evidence="2" id="KW-1185">Reference proteome</keyword>
<dbReference type="AlphaFoldDB" id="A0A9P3GKX7"/>
<organism evidence="1 2">
    <name type="scientific">Phanerochaete sordida</name>
    <dbReference type="NCBI Taxonomy" id="48140"/>
    <lineage>
        <taxon>Eukaryota</taxon>
        <taxon>Fungi</taxon>
        <taxon>Dikarya</taxon>
        <taxon>Basidiomycota</taxon>
        <taxon>Agaricomycotina</taxon>
        <taxon>Agaricomycetes</taxon>
        <taxon>Polyporales</taxon>
        <taxon>Phanerochaetaceae</taxon>
        <taxon>Phanerochaete</taxon>
    </lineage>
</organism>
<name>A0A9P3GKX7_9APHY</name>
<dbReference type="Proteomes" id="UP000703269">
    <property type="component" value="Unassembled WGS sequence"/>
</dbReference>
<dbReference type="OrthoDB" id="2750183at2759"/>